<sequence length="400" mass="43849">MNGFDPAEFRRQFPALDSREIYLDSAATALKPRAMTEATREFYRTSGTVHRSQHVQARRLTEIYENTRQQVADLLNAGAARQIIWTRGATESVNLVANSWLSQQLTPGDQILVSEMEHHSNLLPWLMIAKQRGAKVVKWPVTAQGLPRYDLLPGLLTPRTRLLAVSQMSNVTGALPDLEKIVALAHAAGVKVLVDGAQGVVHQPPDLQQLAVDFYLFSCHKMYGPTGLGVLFAREERLSEMTPWVGGGKMIDDVSFEGFTPRPAPWGFEAGTPNIAGVYGFNATLKFLSEVNLPQAERWSQSLASDAEIRLAALPGFRSFRQHSAPLLSFTIEGIHPADLVTLLAEQNIALRAGQHCAQPLMAALNTPGTLRASFAPYNNQQDVDALVHAVSTAVLLLSE</sequence>
<evidence type="ECO:0000256" key="5">
    <source>
        <dbReference type="ARBA" id="ARBA00022898"/>
    </source>
</evidence>
<dbReference type="RefSeq" id="WP_038018293.1">
    <property type="nucleotide sequence ID" value="NZ_JPKR02000004.1"/>
</dbReference>
<dbReference type="InterPro" id="IPR015422">
    <property type="entry name" value="PyrdxlP-dep_Trfase_small"/>
</dbReference>
<comment type="cofactor">
    <cofactor evidence="1">
        <name>pyridoxal 5'-phosphate</name>
        <dbReference type="ChEBI" id="CHEBI:597326"/>
    </cofactor>
</comment>
<dbReference type="InterPro" id="IPR015421">
    <property type="entry name" value="PyrdxlP-dep_Trfase_major"/>
</dbReference>
<evidence type="ECO:0000259" key="7">
    <source>
        <dbReference type="Pfam" id="PF00266"/>
    </source>
</evidence>
<gene>
    <name evidence="8" type="ORF">HA49_07110</name>
</gene>
<dbReference type="InterPro" id="IPR015424">
    <property type="entry name" value="PyrdxlP-dep_Trfase"/>
</dbReference>
<dbReference type="InterPro" id="IPR000192">
    <property type="entry name" value="Aminotrans_V_dom"/>
</dbReference>
<dbReference type="CDD" id="cd06453">
    <property type="entry name" value="SufS_like"/>
    <property type="match status" value="1"/>
</dbReference>
<evidence type="ECO:0000313" key="8">
    <source>
        <dbReference type="EMBL" id="KGD75033.1"/>
    </source>
</evidence>
<dbReference type="EMBL" id="JPKR02000004">
    <property type="protein sequence ID" value="KGD75033.1"/>
    <property type="molecule type" value="Genomic_DNA"/>
</dbReference>
<dbReference type="GO" id="GO:0016226">
    <property type="term" value="P:iron-sulfur cluster assembly"/>
    <property type="evidence" value="ECO:0007669"/>
    <property type="project" value="InterPro"/>
</dbReference>
<keyword evidence="5" id="KW-0663">Pyridoxal phosphate</keyword>
<dbReference type="PANTHER" id="PTHR43586">
    <property type="entry name" value="CYSTEINE DESULFURASE"/>
    <property type="match status" value="1"/>
</dbReference>
<dbReference type="GO" id="GO:0031071">
    <property type="term" value="F:cysteine desulfurase activity"/>
    <property type="evidence" value="ECO:0007669"/>
    <property type="project" value="UniProtKB-EC"/>
</dbReference>
<feature type="domain" description="Aminotransferase class V" evidence="7">
    <location>
        <begin position="21"/>
        <end position="387"/>
    </location>
</feature>
<dbReference type="NCBIfam" id="TIGR03392">
    <property type="entry name" value="FeS_syn_CsdA"/>
    <property type="match status" value="1"/>
</dbReference>
<comment type="caution">
    <text evidence="8">The sequence shown here is derived from an EMBL/GenBank/DDBJ whole genome shotgun (WGS) entry which is preliminary data.</text>
</comment>
<dbReference type="Pfam" id="PF00266">
    <property type="entry name" value="Aminotran_5"/>
    <property type="match status" value="1"/>
</dbReference>
<evidence type="ECO:0000256" key="1">
    <source>
        <dbReference type="ARBA" id="ARBA00001933"/>
    </source>
</evidence>
<dbReference type="AlphaFoldDB" id="A0A095UKR1"/>
<dbReference type="OrthoDB" id="9808002at2"/>
<dbReference type="Gene3D" id="3.90.1150.10">
    <property type="entry name" value="Aspartate Aminotransferase, domain 1"/>
    <property type="match status" value="1"/>
</dbReference>
<evidence type="ECO:0000256" key="4">
    <source>
        <dbReference type="ARBA" id="ARBA00022679"/>
    </source>
</evidence>
<name>A0A095UKR1_9GAMM</name>
<dbReference type="STRING" id="642227.HA49_07110"/>
<dbReference type="PANTHER" id="PTHR43586:SF8">
    <property type="entry name" value="CYSTEINE DESULFURASE 1, CHLOROPLASTIC"/>
    <property type="match status" value="1"/>
</dbReference>
<evidence type="ECO:0000313" key="9">
    <source>
        <dbReference type="Proteomes" id="UP000029577"/>
    </source>
</evidence>
<comment type="similarity">
    <text evidence="2">Belongs to the class-V pyridoxal-phosphate-dependent aminotransferase family. Csd subfamily.</text>
</comment>
<keyword evidence="4" id="KW-0808">Transferase</keyword>
<dbReference type="SUPFAM" id="SSF53383">
    <property type="entry name" value="PLP-dependent transferases"/>
    <property type="match status" value="1"/>
</dbReference>
<reference evidence="8" key="1">
    <citation type="submission" date="2014-12" db="EMBL/GenBank/DDBJ databases">
        <title>The draft genome of the Tatumella morbirosei type strain, LMG23360T isolated from pineapple rot.</title>
        <authorList>
            <person name="Smits T.H."/>
            <person name="Palmer M."/>
            <person name="Venter S.N."/>
            <person name="Duffy B."/>
            <person name="Steenkamp E.T."/>
            <person name="Chan W.Y."/>
            <person name="Coutinho T.A."/>
            <person name="Coetzee M.P."/>
            <person name="De Maayer P."/>
        </authorList>
    </citation>
    <scope>NUCLEOTIDE SEQUENCE [LARGE SCALE GENOMIC DNA]</scope>
    <source>
        <strain evidence="8">LMG 23360</strain>
    </source>
</reference>
<dbReference type="EC" id="2.8.1.7" evidence="3"/>
<protein>
    <recommendedName>
        <fullName evidence="3">cysteine desulfurase</fullName>
        <ecNumber evidence="3">2.8.1.7</ecNumber>
    </recommendedName>
</protein>
<dbReference type="GO" id="GO:0030170">
    <property type="term" value="F:pyridoxal phosphate binding"/>
    <property type="evidence" value="ECO:0007669"/>
    <property type="project" value="InterPro"/>
</dbReference>
<comment type="catalytic activity">
    <reaction evidence="6">
        <text>(sulfur carrier)-H + L-cysteine = (sulfur carrier)-SH + L-alanine</text>
        <dbReference type="Rhea" id="RHEA:43892"/>
        <dbReference type="Rhea" id="RHEA-COMP:14737"/>
        <dbReference type="Rhea" id="RHEA-COMP:14739"/>
        <dbReference type="ChEBI" id="CHEBI:29917"/>
        <dbReference type="ChEBI" id="CHEBI:35235"/>
        <dbReference type="ChEBI" id="CHEBI:57972"/>
        <dbReference type="ChEBI" id="CHEBI:64428"/>
        <dbReference type="EC" id="2.8.1.7"/>
    </reaction>
</comment>
<dbReference type="Proteomes" id="UP000029577">
    <property type="component" value="Unassembled WGS sequence"/>
</dbReference>
<dbReference type="GO" id="GO:0006534">
    <property type="term" value="P:cysteine metabolic process"/>
    <property type="evidence" value="ECO:0007669"/>
    <property type="project" value="InterPro"/>
</dbReference>
<organism evidence="8 9">
    <name type="scientific">Tatumella morbirosei</name>
    <dbReference type="NCBI Taxonomy" id="642227"/>
    <lineage>
        <taxon>Bacteria</taxon>
        <taxon>Pseudomonadati</taxon>
        <taxon>Pseudomonadota</taxon>
        <taxon>Gammaproteobacteria</taxon>
        <taxon>Enterobacterales</taxon>
        <taxon>Erwiniaceae</taxon>
        <taxon>Tatumella</taxon>
    </lineage>
</organism>
<keyword evidence="9" id="KW-1185">Reference proteome</keyword>
<dbReference type="Gene3D" id="3.40.640.10">
    <property type="entry name" value="Type I PLP-dependent aspartate aminotransferase-like (Major domain)"/>
    <property type="match status" value="1"/>
</dbReference>
<proteinExistence type="inferred from homology"/>
<dbReference type="InterPro" id="IPR022471">
    <property type="entry name" value="Cys_desulphurase_CdsA"/>
</dbReference>
<dbReference type="NCBIfam" id="NF008126">
    <property type="entry name" value="PRK10874.1"/>
    <property type="match status" value="1"/>
</dbReference>
<dbReference type="InterPro" id="IPR010970">
    <property type="entry name" value="Cys_dSase_SufS"/>
</dbReference>
<dbReference type="eggNOG" id="COG0520">
    <property type="taxonomic scope" value="Bacteria"/>
</dbReference>
<evidence type="ECO:0000256" key="2">
    <source>
        <dbReference type="ARBA" id="ARBA00010447"/>
    </source>
</evidence>
<evidence type="ECO:0000256" key="3">
    <source>
        <dbReference type="ARBA" id="ARBA00012239"/>
    </source>
</evidence>
<accession>A0A095UKR1</accession>
<evidence type="ECO:0000256" key="6">
    <source>
        <dbReference type="ARBA" id="ARBA00050776"/>
    </source>
</evidence>